<dbReference type="AlphaFoldDB" id="A0AAD2HK29"/>
<accession>A0AAD2HK29</accession>
<reference evidence="2" key="1">
    <citation type="submission" date="2023-11" db="EMBL/GenBank/DDBJ databases">
        <authorList>
            <person name="De Vega J J."/>
            <person name="De Vega J J."/>
        </authorList>
    </citation>
    <scope>NUCLEOTIDE SEQUENCE</scope>
</reference>
<protein>
    <submittedName>
        <fullName evidence="2">Uncharacterized protein</fullName>
    </submittedName>
</protein>
<evidence type="ECO:0000256" key="1">
    <source>
        <dbReference type="SAM" id="MobiDB-lite"/>
    </source>
</evidence>
<name>A0AAD2HK29_9AGAR</name>
<gene>
    <name evidence="2" type="ORF">MYCIT1_LOCUS24467</name>
</gene>
<dbReference type="EMBL" id="CAVNYO010000405">
    <property type="protein sequence ID" value="CAK5276318.1"/>
    <property type="molecule type" value="Genomic_DNA"/>
</dbReference>
<sequence length="48" mass="5319">MVVLGVADGGRWWQNGDQARSEKCAARGRPMRGRGRRRGFKDGSERGS</sequence>
<keyword evidence="3" id="KW-1185">Reference proteome</keyword>
<feature type="region of interest" description="Disordered" evidence="1">
    <location>
        <begin position="12"/>
        <end position="48"/>
    </location>
</feature>
<evidence type="ECO:0000313" key="3">
    <source>
        <dbReference type="Proteomes" id="UP001295794"/>
    </source>
</evidence>
<organism evidence="2 3">
    <name type="scientific">Mycena citricolor</name>
    <dbReference type="NCBI Taxonomy" id="2018698"/>
    <lineage>
        <taxon>Eukaryota</taxon>
        <taxon>Fungi</taxon>
        <taxon>Dikarya</taxon>
        <taxon>Basidiomycota</taxon>
        <taxon>Agaricomycotina</taxon>
        <taxon>Agaricomycetes</taxon>
        <taxon>Agaricomycetidae</taxon>
        <taxon>Agaricales</taxon>
        <taxon>Marasmiineae</taxon>
        <taxon>Mycenaceae</taxon>
        <taxon>Mycena</taxon>
    </lineage>
</organism>
<comment type="caution">
    <text evidence="2">The sequence shown here is derived from an EMBL/GenBank/DDBJ whole genome shotgun (WGS) entry which is preliminary data.</text>
</comment>
<proteinExistence type="predicted"/>
<evidence type="ECO:0000313" key="2">
    <source>
        <dbReference type="EMBL" id="CAK5276318.1"/>
    </source>
</evidence>
<feature type="compositionally biased region" description="Basic residues" evidence="1">
    <location>
        <begin position="29"/>
        <end position="39"/>
    </location>
</feature>
<dbReference type="Proteomes" id="UP001295794">
    <property type="component" value="Unassembled WGS sequence"/>
</dbReference>